<dbReference type="InterPro" id="IPR023214">
    <property type="entry name" value="HAD_sf"/>
</dbReference>
<keyword evidence="3" id="KW-0963">Cytoplasm</keyword>
<evidence type="ECO:0000256" key="5">
    <source>
        <dbReference type="ARBA" id="ARBA00022801"/>
    </source>
</evidence>
<accession>A0A381NFL5</accession>
<dbReference type="GO" id="GO:0016791">
    <property type="term" value="F:phosphatase activity"/>
    <property type="evidence" value="ECO:0007669"/>
    <property type="project" value="InterPro"/>
</dbReference>
<dbReference type="GO" id="GO:0046872">
    <property type="term" value="F:metal ion binding"/>
    <property type="evidence" value="ECO:0007669"/>
    <property type="project" value="UniProtKB-KW"/>
</dbReference>
<sequence length="176" mass="20132">MIEEVGYLDRLDRIVFYPWSIDAVRLLNRAGFKVIIVTNQSGVARGMFEECFVEEAHEFIDGRVREGNALIDRFYYCPHHPDAPIEAYRQKCECRKPSPGMVRQAQRDFHLDLERSFVIGDRWHDVELAQSFGGLGLLVRTGYGEAEIAKPRPKVNAALIAPELMTAVGWILRRIA</sequence>
<comment type="similarity">
    <text evidence="2">Belongs to the GmhB family.</text>
</comment>
<dbReference type="NCBIfam" id="TIGR01662">
    <property type="entry name" value="HAD-SF-IIIA"/>
    <property type="match status" value="1"/>
</dbReference>
<dbReference type="InterPro" id="IPR036412">
    <property type="entry name" value="HAD-like_sf"/>
</dbReference>
<evidence type="ECO:0000256" key="7">
    <source>
        <dbReference type="ARBA" id="ARBA00031828"/>
    </source>
</evidence>
<dbReference type="Gene3D" id="3.40.50.1000">
    <property type="entry name" value="HAD superfamily/HAD-like"/>
    <property type="match status" value="1"/>
</dbReference>
<dbReference type="InterPro" id="IPR006543">
    <property type="entry name" value="Histidinol-phos"/>
</dbReference>
<name>A0A381NFL5_9ZZZZ</name>
<dbReference type="InterPro" id="IPR004446">
    <property type="entry name" value="Heptose_bisP_phosphatase"/>
</dbReference>
<dbReference type="GO" id="GO:0005737">
    <property type="term" value="C:cytoplasm"/>
    <property type="evidence" value="ECO:0007669"/>
    <property type="project" value="UniProtKB-SubCell"/>
</dbReference>
<evidence type="ECO:0000256" key="1">
    <source>
        <dbReference type="ARBA" id="ARBA00004496"/>
    </source>
</evidence>
<dbReference type="AlphaFoldDB" id="A0A381NFL5"/>
<dbReference type="SUPFAM" id="SSF56784">
    <property type="entry name" value="HAD-like"/>
    <property type="match status" value="1"/>
</dbReference>
<keyword evidence="5" id="KW-0378">Hydrolase</keyword>
<evidence type="ECO:0000256" key="3">
    <source>
        <dbReference type="ARBA" id="ARBA00022490"/>
    </source>
</evidence>
<evidence type="ECO:0000256" key="4">
    <source>
        <dbReference type="ARBA" id="ARBA00022723"/>
    </source>
</evidence>
<organism evidence="8">
    <name type="scientific">marine metagenome</name>
    <dbReference type="NCBI Taxonomy" id="408172"/>
    <lineage>
        <taxon>unclassified sequences</taxon>
        <taxon>metagenomes</taxon>
        <taxon>ecological metagenomes</taxon>
    </lineage>
</organism>
<dbReference type="InterPro" id="IPR006549">
    <property type="entry name" value="HAD-SF_hydro_IIIA"/>
</dbReference>
<dbReference type="GO" id="GO:0005975">
    <property type="term" value="P:carbohydrate metabolic process"/>
    <property type="evidence" value="ECO:0007669"/>
    <property type="project" value="InterPro"/>
</dbReference>
<evidence type="ECO:0000313" key="8">
    <source>
        <dbReference type="EMBL" id="SUZ53199.1"/>
    </source>
</evidence>
<dbReference type="EMBL" id="UINC01000319">
    <property type="protein sequence ID" value="SUZ53199.1"/>
    <property type="molecule type" value="Genomic_DNA"/>
</dbReference>
<dbReference type="PIRSF" id="PIRSF004682">
    <property type="entry name" value="GmhB"/>
    <property type="match status" value="1"/>
</dbReference>
<dbReference type="NCBIfam" id="TIGR01656">
    <property type="entry name" value="Histidinol-ppas"/>
    <property type="match status" value="1"/>
</dbReference>
<dbReference type="PANTHER" id="PTHR42891">
    <property type="entry name" value="D-GLYCERO-BETA-D-MANNO-HEPTOSE-1,7-BISPHOSPHATE 7-PHOSPHATASE"/>
    <property type="match status" value="1"/>
</dbReference>
<proteinExistence type="inferred from homology"/>
<dbReference type="PANTHER" id="PTHR42891:SF1">
    <property type="entry name" value="D-GLYCERO-BETA-D-MANNO-HEPTOSE-1,7-BISPHOSPHATE 7-PHOSPHATASE"/>
    <property type="match status" value="1"/>
</dbReference>
<keyword evidence="6" id="KW-0119">Carbohydrate metabolism</keyword>
<dbReference type="Pfam" id="PF13242">
    <property type="entry name" value="Hydrolase_like"/>
    <property type="match status" value="1"/>
</dbReference>
<evidence type="ECO:0000256" key="2">
    <source>
        <dbReference type="ARBA" id="ARBA00005628"/>
    </source>
</evidence>
<comment type="subcellular location">
    <subcellularLocation>
        <location evidence="1">Cytoplasm</location>
    </subcellularLocation>
</comment>
<protein>
    <recommendedName>
        <fullName evidence="7">D,D-heptose 1,7-bisphosphate phosphatase</fullName>
    </recommendedName>
</protein>
<dbReference type="CDD" id="cd07503">
    <property type="entry name" value="HAD_HisB-N"/>
    <property type="match status" value="1"/>
</dbReference>
<reference evidence="8" key="1">
    <citation type="submission" date="2018-05" db="EMBL/GenBank/DDBJ databases">
        <authorList>
            <person name="Lanie J.A."/>
            <person name="Ng W.-L."/>
            <person name="Kazmierczak K.M."/>
            <person name="Andrzejewski T.M."/>
            <person name="Davidsen T.M."/>
            <person name="Wayne K.J."/>
            <person name="Tettelin H."/>
            <person name="Glass J.I."/>
            <person name="Rusch D."/>
            <person name="Podicherti R."/>
            <person name="Tsui H.-C.T."/>
            <person name="Winkler M.E."/>
        </authorList>
    </citation>
    <scope>NUCLEOTIDE SEQUENCE</scope>
</reference>
<evidence type="ECO:0000256" key="6">
    <source>
        <dbReference type="ARBA" id="ARBA00023277"/>
    </source>
</evidence>
<gene>
    <name evidence="8" type="ORF">METZ01_LOCUS6053</name>
</gene>
<keyword evidence="4" id="KW-0479">Metal-binding</keyword>